<feature type="region of interest" description="Disordered" evidence="2">
    <location>
        <begin position="19"/>
        <end position="55"/>
    </location>
</feature>
<accession>A0AAD5S3H3</accession>
<dbReference type="Proteomes" id="UP001212841">
    <property type="component" value="Unassembled WGS sequence"/>
</dbReference>
<proteinExistence type="predicted"/>
<dbReference type="AlphaFoldDB" id="A0AAD5S3H3"/>
<keyword evidence="4" id="KW-1185">Reference proteome</keyword>
<evidence type="ECO:0000256" key="1">
    <source>
        <dbReference type="SAM" id="Coils"/>
    </source>
</evidence>
<evidence type="ECO:0000313" key="4">
    <source>
        <dbReference type="Proteomes" id="UP001212841"/>
    </source>
</evidence>
<reference evidence="3" key="1">
    <citation type="submission" date="2020-05" db="EMBL/GenBank/DDBJ databases">
        <title>Phylogenomic resolution of chytrid fungi.</title>
        <authorList>
            <person name="Stajich J.E."/>
            <person name="Amses K."/>
            <person name="Simmons R."/>
            <person name="Seto K."/>
            <person name="Myers J."/>
            <person name="Bonds A."/>
            <person name="Quandt C.A."/>
            <person name="Barry K."/>
            <person name="Liu P."/>
            <person name="Grigoriev I."/>
            <person name="Longcore J.E."/>
            <person name="James T.Y."/>
        </authorList>
    </citation>
    <scope>NUCLEOTIDE SEQUENCE</scope>
    <source>
        <strain evidence="3">JEL0318</strain>
    </source>
</reference>
<gene>
    <name evidence="3" type="ORF">HK097_004251</name>
</gene>
<name>A0AAD5S3H3_9FUNG</name>
<sequence>MEAPKPVKWNWGRTKMEVVEGSDSGAEAEDEKEWHDETSEANVLGPDAAKGKEDGKGKLALSVAEDFVIPRRRPVQRTYRGKRLGGVGARDPQKVLDDLRDLIRSVLGSELDLPPSEMRLTDSADEYENPILDRELPFDPAIFTGESFRWGGESLEEEAELELQEAEEEERRRAQERKDRELLTRLGTEPSFRLGHKLSQLWKINYVEKRRKVHLGRPAGRVPQPESVGTPPSPPTPSRTQVLALEDLIIQLVATHTSLTFRTLYAYIRDQRPGISNEEMRAAVMRLLDRGMLWRKGRRFQKLFLGRAGKTYARSRGWLSDQ</sequence>
<feature type="region of interest" description="Disordered" evidence="2">
    <location>
        <begin position="215"/>
        <end position="238"/>
    </location>
</feature>
<protein>
    <submittedName>
        <fullName evidence="3">Uncharacterized protein</fullName>
    </submittedName>
</protein>
<keyword evidence="1" id="KW-0175">Coiled coil</keyword>
<evidence type="ECO:0000256" key="2">
    <source>
        <dbReference type="SAM" id="MobiDB-lite"/>
    </source>
</evidence>
<dbReference type="EMBL" id="JADGJD010002068">
    <property type="protein sequence ID" value="KAJ3035246.1"/>
    <property type="molecule type" value="Genomic_DNA"/>
</dbReference>
<evidence type="ECO:0000313" key="3">
    <source>
        <dbReference type="EMBL" id="KAJ3035246.1"/>
    </source>
</evidence>
<feature type="coiled-coil region" evidence="1">
    <location>
        <begin position="152"/>
        <end position="186"/>
    </location>
</feature>
<organism evidence="3 4">
    <name type="scientific">Rhizophlyctis rosea</name>
    <dbReference type="NCBI Taxonomy" id="64517"/>
    <lineage>
        <taxon>Eukaryota</taxon>
        <taxon>Fungi</taxon>
        <taxon>Fungi incertae sedis</taxon>
        <taxon>Chytridiomycota</taxon>
        <taxon>Chytridiomycota incertae sedis</taxon>
        <taxon>Chytridiomycetes</taxon>
        <taxon>Rhizophlyctidales</taxon>
        <taxon>Rhizophlyctidaceae</taxon>
        <taxon>Rhizophlyctis</taxon>
    </lineage>
</organism>
<comment type="caution">
    <text evidence="3">The sequence shown here is derived from an EMBL/GenBank/DDBJ whole genome shotgun (WGS) entry which is preliminary data.</text>
</comment>